<dbReference type="GeneID" id="6220786"/>
<proteinExistence type="predicted"/>
<dbReference type="CTD" id="4541"/>
<dbReference type="RefSeq" id="YP_001837106.1">
    <property type="nucleotide sequence ID" value="NC_010595.1"/>
</dbReference>
<evidence type="ECO:0000256" key="1">
    <source>
        <dbReference type="SAM" id="Phobius"/>
    </source>
</evidence>
<keyword evidence="1" id="KW-1133">Transmembrane helix</keyword>
<evidence type="ECO:0000313" key="2">
    <source>
        <dbReference type="EMBL" id="BAG24175.1"/>
    </source>
</evidence>
<sequence>MSMMLFAPTTLISQTKSSKSPMSILIMILITSWFSSIFLISTGQNQWPLIFLVMLFNGGLMISYLFVISMLPKEKKEFQKLSLLQIVMLMMISSISLSKTDKAFQMMFNLSMWVMMFITIMISMVMMFIFMMMMDPFKTMKSTF</sequence>
<dbReference type="EMBL" id="AB300500">
    <property type="protein sequence ID" value="BAG24175.1"/>
    <property type="molecule type" value="Genomic_DNA"/>
</dbReference>
<name>B3IUM1_9ACAR</name>
<keyword evidence="1" id="KW-0812">Transmembrane</keyword>
<dbReference type="AlphaFoldDB" id="B3IUM1"/>
<protein>
    <submittedName>
        <fullName evidence="2">NADH dehydrogenase subunit 6</fullName>
    </submittedName>
</protein>
<gene>
    <name evidence="2" type="primary">ND6</name>
</gene>
<organism evidence="2">
    <name type="scientific">Walchia hayashii</name>
    <dbReference type="NCBI Taxonomy" id="436352"/>
    <lineage>
        <taxon>Eukaryota</taxon>
        <taxon>Metazoa</taxon>
        <taxon>Ecdysozoa</taxon>
        <taxon>Arthropoda</taxon>
        <taxon>Chelicerata</taxon>
        <taxon>Arachnida</taxon>
        <taxon>Acari</taxon>
        <taxon>Acariformes</taxon>
        <taxon>Trombidiformes</taxon>
        <taxon>Prostigmata</taxon>
        <taxon>Anystina</taxon>
        <taxon>Parasitengona</taxon>
        <taxon>Trombiculoidea</taxon>
        <taxon>Trombiculidae</taxon>
        <taxon>Walchia</taxon>
    </lineage>
</organism>
<keyword evidence="1" id="KW-0472">Membrane</keyword>
<geneLocation type="mitochondrion" evidence="2"/>
<feature type="transmembrane region" description="Helical" evidence="1">
    <location>
        <begin position="81"/>
        <end position="98"/>
    </location>
</feature>
<feature type="transmembrane region" description="Helical" evidence="1">
    <location>
        <begin position="21"/>
        <end position="41"/>
    </location>
</feature>
<feature type="transmembrane region" description="Helical" evidence="1">
    <location>
        <begin position="47"/>
        <end position="69"/>
    </location>
</feature>
<keyword evidence="2" id="KW-0496">Mitochondrion</keyword>
<feature type="transmembrane region" description="Helical" evidence="1">
    <location>
        <begin position="110"/>
        <end position="131"/>
    </location>
</feature>
<accession>B3IUM1</accession>
<reference evidence="2" key="1">
    <citation type="submission" date="2007-04" db="EMBL/GenBank/DDBJ databases">
        <title>Mitochondrial gene order and molecular phylogenetic analyses indicate that the Leptotrombidium mite is a paraphyletic.</title>
        <authorList>
            <person name="Mitani H."/>
            <person name="Yuasa S."/>
            <person name="Takahashi M."/>
            <person name="Fukunaga M."/>
        </authorList>
    </citation>
    <scope>NUCLEOTIDE SEQUENCE</scope>
    <source>
        <strain evidence="2">TWHW-1</strain>
    </source>
</reference>